<dbReference type="InterPro" id="IPR017853">
    <property type="entry name" value="GH"/>
</dbReference>
<dbReference type="InterPro" id="IPR050314">
    <property type="entry name" value="Glycosyl_Hydrlase_18"/>
</dbReference>
<dbReference type="PROSITE" id="PS51910">
    <property type="entry name" value="GH18_2"/>
    <property type="match status" value="1"/>
</dbReference>
<evidence type="ECO:0000256" key="6">
    <source>
        <dbReference type="ARBA" id="ARBA00023326"/>
    </source>
</evidence>
<evidence type="ECO:0000256" key="7">
    <source>
        <dbReference type="RuleBase" id="RU000489"/>
    </source>
</evidence>
<evidence type="ECO:0000256" key="1">
    <source>
        <dbReference type="ARBA" id="ARBA00000822"/>
    </source>
</evidence>
<dbReference type="InterPro" id="IPR001223">
    <property type="entry name" value="Glyco_hydro18_cat"/>
</dbReference>
<keyword evidence="3" id="KW-0146">Chitin degradation</keyword>
<dbReference type="InterPro" id="IPR001579">
    <property type="entry name" value="Glyco_hydro_18_chit_AS"/>
</dbReference>
<evidence type="ECO:0000256" key="5">
    <source>
        <dbReference type="ARBA" id="ARBA00023295"/>
    </source>
</evidence>
<gene>
    <name evidence="12" type="ORF">O181_013234</name>
</gene>
<keyword evidence="5 7" id="KW-0326">Glycosidase</keyword>
<evidence type="ECO:0000256" key="3">
    <source>
        <dbReference type="ARBA" id="ARBA00023024"/>
    </source>
</evidence>
<name>A0A9Q3BW18_9BASI</name>
<dbReference type="EMBL" id="AVOT02003436">
    <property type="protein sequence ID" value="MBW0473519.1"/>
    <property type="molecule type" value="Genomic_DNA"/>
</dbReference>
<comment type="caution">
    <text evidence="12">The sequence shown here is derived from an EMBL/GenBank/DDBJ whole genome shotgun (WGS) entry which is preliminary data.</text>
</comment>
<dbReference type="GO" id="GO:0006032">
    <property type="term" value="P:chitin catabolic process"/>
    <property type="evidence" value="ECO:0007669"/>
    <property type="project" value="UniProtKB-KW"/>
</dbReference>
<dbReference type="SMART" id="SM00636">
    <property type="entry name" value="Glyco_18"/>
    <property type="match status" value="1"/>
</dbReference>
<dbReference type="PANTHER" id="PTHR11177">
    <property type="entry name" value="CHITINASE"/>
    <property type="match status" value="1"/>
</dbReference>
<keyword evidence="4" id="KW-0119">Carbohydrate metabolism</keyword>
<dbReference type="Pfam" id="PF00704">
    <property type="entry name" value="Glyco_hydro_18"/>
    <property type="match status" value="1"/>
</dbReference>
<evidence type="ECO:0000259" key="11">
    <source>
        <dbReference type="PROSITE" id="PS51910"/>
    </source>
</evidence>
<evidence type="ECO:0000313" key="12">
    <source>
        <dbReference type="EMBL" id="MBW0473519.1"/>
    </source>
</evidence>
<feature type="chain" id="PRO_5040510262" description="GH18 domain-containing protein" evidence="10">
    <location>
        <begin position="23"/>
        <end position="571"/>
    </location>
</feature>
<dbReference type="OrthoDB" id="73875at2759"/>
<dbReference type="GO" id="GO:0008843">
    <property type="term" value="F:endochitinase activity"/>
    <property type="evidence" value="ECO:0007669"/>
    <property type="project" value="UniProtKB-EC"/>
</dbReference>
<keyword evidence="6" id="KW-0624">Polysaccharide degradation</keyword>
<dbReference type="Gene3D" id="3.10.50.10">
    <property type="match status" value="1"/>
</dbReference>
<feature type="compositionally biased region" description="Polar residues" evidence="9">
    <location>
        <begin position="101"/>
        <end position="114"/>
    </location>
</feature>
<evidence type="ECO:0000256" key="10">
    <source>
        <dbReference type="SAM" id="SignalP"/>
    </source>
</evidence>
<dbReference type="InterPro" id="IPR029070">
    <property type="entry name" value="Chitinase_insertion_sf"/>
</dbReference>
<dbReference type="InterPro" id="IPR011583">
    <property type="entry name" value="Chitinase_II/V-like_cat"/>
</dbReference>
<evidence type="ECO:0000256" key="9">
    <source>
        <dbReference type="SAM" id="MobiDB-lite"/>
    </source>
</evidence>
<dbReference type="GO" id="GO:0005576">
    <property type="term" value="C:extracellular region"/>
    <property type="evidence" value="ECO:0007669"/>
    <property type="project" value="TreeGrafter"/>
</dbReference>
<evidence type="ECO:0000313" key="13">
    <source>
        <dbReference type="Proteomes" id="UP000765509"/>
    </source>
</evidence>
<protein>
    <recommendedName>
        <fullName evidence="11">GH18 domain-containing protein</fullName>
    </recommendedName>
</protein>
<feature type="domain" description="GH18" evidence="11">
    <location>
        <begin position="122"/>
        <end position="571"/>
    </location>
</feature>
<keyword evidence="10" id="KW-0732">Signal</keyword>
<dbReference type="Gene3D" id="3.20.20.80">
    <property type="entry name" value="Glycosidases"/>
    <property type="match status" value="2"/>
</dbReference>
<feature type="region of interest" description="Disordered" evidence="9">
    <location>
        <begin position="93"/>
        <end position="114"/>
    </location>
</feature>
<dbReference type="GO" id="GO:0008061">
    <property type="term" value="F:chitin binding"/>
    <property type="evidence" value="ECO:0007669"/>
    <property type="project" value="InterPro"/>
</dbReference>
<dbReference type="SUPFAM" id="SSF51445">
    <property type="entry name" value="(Trans)glycosidases"/>
    <property type="match status" value="1"/>
</dbReference>
<proteinExistence type="inferred from homology"/>
<feature type="signal peptide" evidence="10">
    <location>
        <begin position="1"/>
        <end position="22"/>
    </location>
</feature>
<dbReference type="PANTHER" id="PTHR11177:SF317">
    <property type="entry name" value="CHITINASE 12-RELATED"/>
    <property type="match status" value="1"/>
</dbReference>
<organism evidence="12 13">
    <name type="scientific">Austropuccinia psidii MF-1</name>
    <dbReference type="NCBI Taxonomy" id="1389203"/>
    <lineage>
        <taxon>Eukaryota</taxon>
        <taxon>Fungi</taxon>
        <taxon>Dikarya</taxon>
        <taxon>Basidiomycota</taxon>
        <taxon>Pucciniomycotina</taxon>
        <taxon>Pucciniomycetes</taxon>
        <taxon>Pucciniales</taxon>
        <taxon>Sphaerophragmiaceae</taxon>
        <taxon>Austropuccinia</taxon>
    </lineage>
</organism>
<dbReference type="GO" id="GO:0000272">
    <property type="term" value="P:polysaccharide catabolic process"/>
    <property type="evidence" value="ECO:0007669"/>
    <property type="project" value="UniProtKB-KW"/>
</dbReference>
<dbReference type="PROSITE" id="PS01095">
    <property type="entry name" value="GH18_1"/>
    <property type="match status" value="1"/>
</dbReference>
<keyword evidence="2 7" id="KW-0378">Hydrolase</keyword>
<evidence type="ECO:0000256" key="4">
    <source>
        <dbReference type="ARBA" id="ARBA00023277"/>
    </source>
</evidence>
<keyword evidence="13" id="KW-1185">Reference proteome</keyword>
<evidence type="ECO:0000256" key="2">
    <source>
        <dbReference type="ARBA" id="ARBA00022801"/>
    </source>
</evidence>
<dbReference type="Proteomes" id="UP000765509">
    <property type="component" value="Unassembled WGS sequence"/>
</dbReference>
<comment type="similarity">
    <text evidence="8">Belongs to the glycosyl hydrolase 18 family.</text>
</comment>
<accession>A0A9Q3BW18</accession>
<evidence type="ECO:0000256" key="8">
    <source>
        <dbReference type="RuleBase" id="RU004453"/>
    </source>
</evidence>
<sequence>MKLTLCLFLTVALSNFSWSSEAQEPYQAADADPSQYASSRAVGFTQHPQDRDLEDNEQTGSILYMVSPITGLGQLVINPVPYLLNLSSSSLSPSNGANNSTQDRSLVSGQSPLSGTNRAKKPIIAAYYPDWNVGVLAPEQIQYSNYDLIYFAFAIPNENCALEFTQQTSLLTLDKLVDFAHKNGTKVVLSIGGWTGSKYFSVVVKTQEMRQLFVKNIVEIVSKHHLDGVDIDWEYPGEAQVQSNLFSETDSEAMLSFLQLLRQAVGDDKIISAAVTDYTFVNKDGNRMTNVTGFAQVLDYIFIMNYDVWGSSSTPGPNAPFSNACQDSNQPGANMVNAISTWTASGFPSEKIIMGLAAYGYINHASTTSLIHRKRAASDGLGSLKYDHYRFQSQRPSKKRQEPCSSSVGNCFENQLNNIISVTNRTTQGTYNVTLNTTLSLPPNNANVSSTSVIQRATQSGAGNGHLDSYAGSQISFDDLFKWGVLRRNISDPRGGYIGANGYIIAWDSCSSTPYAYCTNMNTVVTYDDWNSTGIKAAYALKEGIAGVGFWEMTGDLNSELVNSARKNLGL</sequence>
<dbReference type="AlphaFoldDB" id="A0A9Q3BW18"/>
<comment type="catalytic activity">
    <reaction evidence="1">
        <text>Random endo-hydrolysis of N-acetyl-beta-D-glucosaminide (1-&gt;4)-beta-linkages in chitin and chitodextrins.</text>
        <dbReference type="EC" id="3.2.1.14"/>
    </reaction>
</comment>
<reference evidence="12" key="1">
    <citation type="submission" date="2021-03" db="EMBL/GenBank/DDBJ databases">
        <title>Draft genome sequence of rust myrtle Austropuccinia psidii MF-1, a brazilian biotype.</title>
        <authorList>
            <person name="Quecine M.C."/>
            <person name="Pachon D.M.R."/>
            <person name="Bonatelli M.L."/>
            <person name="Correr F.H."/>
            <person name="Franceschini L.M."/>
            <person name="Leite T.F."/>
            <person name="Margarido G.R.A."/>
            <person name="Almeida C.A."/>
            <person name="Ferrarezi J.A."/>
            <person name="Labate C.A."/>
        </authorList>
    </citation>
    <scope>NUCLEOTIDE SEQUENCE</scope>
    <source>
        <strain evidence="12">MF-1</strain>
    </source>
</reference>